<proteinExistence type="predicted"/>
<dbReference type="HOGENOM" id="CLU_2625517_0_0_1"/>
<protein>
    <submittedName>
        <fullName evidence="1">Uncharacterized protein</fullName>
    </submittedName>
</protein>
<keyword evidence="2" id="KW-1185">Reference proteome</keyword>
<reference evidence="1" key="3">
    <citation type="submission" date="2015-04" db="UniProtKB">
        <authorList>
            <consortium name="EnsemblPlants"/>
        </authorList>
    </citation>
    <scope>IDENTIFICATION</scope>
</reference>
<name>A0A0D9V126_9ORYZ</name>
<dbReference type="AlphaFoldDB" id="A0A0D9V126"/>
<dbReference type="Proteomes" id="UP000032180">
    <property type="component" value="Chromosome 1"/>
</dbReference>
<evidence type="ECO:0000313" key="2">
    <source>
        <dbReference type="Proteomes" id="UP000032180"/>
    </source>
</evidence>
<dbReference type="EnsemblPlants" id="LPERR01G14120.1">
    <property type="protein sequence ID" value="LPERR01G14120.1"/>
    <property type="gene ID" value="LPERR01G14120"/>
</dbReference>
<dbReference type="Gramene" id="LPERR01G14120.1">
    <property type="protein sequence ID" value="LPERR01G14120.1"/>
    <property type="gene ID" value="LPERR01G14120"/>
</dbReference>
<organism evidence="1 2">
    <name type="scientific">Leersia perrieri</name>
    <dbReference type="NCBI Taxonomy" id="77586"/>
    <lineage>
        <taxon>Eukaryota</taxon>
        <taxon>Viridiplantae</taxon>
        <taxon>Streptophyta</taxon>
        <taxon>Embryophyta</taxon>
        <taxon>Tracheophyta</taxon>
        <taxon>Spermatophyta</taxon>
        <taxon>Magnoliopsida</taxon>
        <taxon>Liliopsida</taxon>
        <taxon>Poales</taxon>
        <taxon>Poaceae</taxon>
        <taxon>BOP clade</taxon>
        <taxon>Oryzoideae</taxon>
        <taxon>Oryzeae</taxon>
        <taxon>Oryzinae</taxon>
        <taxon>Leersia</taxon>
    </lineage>
</organism>
<evidence type="ECO:0000313" key="1">
    <source>
        <dbReference type="EnsemblPlants" id="LPERR01G14120.1"/>
    </source>
</evidence>
<reference evidence="2" key="2">
    <citation type="submission" date="2013-12" db="EMBL/GenBank/DDBJ databases">
        <authorList>
            <person name="Yu Y."/>
            <person name="Lee S."/>
            <person name="de Baynast K."/>
            <person name="Wissotski M."/>
            <person name="Liu L."/>
            <person name="Talag J."/>
            <person name="Goicoechea J."/>
            <person name="Angelova A."/>
            <person name="Jetty R."/>
            <person name="Kudrna D."/>
            <person name="Golser W."/>
            <person name="Rivera L."/>
            <person name="Zhang J."/>
            <person name="Wing R."/>
        </authorList>
    </citation>
    <scope>NUCLEOTIDE SEQUENCE</scope>
</reference>
<sequence>MHIAGSSVDGEWMLKKLVRLLEATWGLLGYFQQSEAMIMTSDGAYVFIGVEKTCHFTVEMETTLVVSQVERNKSIHVV</sequence>
<accession>A0A0D9V126</accession>
<reference evidence="1 2" key="1">
    <citation type="submission" date="2012-08" db="EMBL/GenBank/DDBJ databases">
        <title>Oryza genome evolution.</title>
        <authorList>
            <person name="Wing R.A."/>
        </authorList>
    </citation>
    <scope>NUCLEOTIDE SEQUENCE</scope>
</reference>